<name>A0A9N9HGX2_9GLOM</name>
<evidence type="ECO:0000313" key="1">
    <source>
        <dbReference type="EMBL" id="CAG8679793.1"/>
    </source>
</evidence>
<organism evidence="1 2">
    <name type="scientific">Cetraspora pellucida</name>
    <dbReference type="NCBI Taxonomy" id="1433469"/>
    <lineage>
        <taxon>Eukaryota</taxon>
        <taxon>Fungi</taxon>
        <taxon>Fungi incertae sedis</taxon>
        <taxon>Mucoromycota</taxon>
        <taxon>Glomeromycotina</taxon>
        <taxon>Glomeromycetes</taxon>
        <taxon>Diversisporales</taxon>
        <taxon>Gigasporaceae</taxon>
        <taxon>Cetraspora</taxon>
    </lineage>
</organism>
<dbReference type="AlphaFoldDB" id="A0A9N9HGX2"/>
<accession>A0A9N9HGX2</accession>
<proteinExistence type="predicted"/>
<dbReference type="EMBL" id="CAJVQA010008993">
    <property type="protein sequence ID" value="CAG8679793.1"/>
    <property type="molecule type" value="Genomic_DNA"/>
</dbReference>
<gene>
    <name evidence="1" type="ORF">CPELLU_LOCUS10720</name>
</gene>
<comment type="caution">
    <text evidence="1">The sequence shown here is derived from an EMBL/GenBank/DDBJ whole genome shotgun (WGS) entry which is preliminary data.</text>
</comment>
<sequence>MENYANTVEFDDYMFSNNFEKEHEELDADYASDTKELANLLQFDSENLDIKSMLDFNVFSERNENEKTDTGNINLDHEDEYDYNIEDIINASTNSLLPAFKHLYMIIYRHYW</sequence>
<protein>
    <submittedName>
        <fullName evidence="1">7001_t:CDS:1</fullName>
    </submittedName>
</protein>
<keyword evidence="2" id="KW-1185">Reference proteome</keyword>
<evidence type="ECO:0000313" key="2">
    <source>
        <dbReference type="Proteomes" id="UP000789759"/>
    </source>
</evidence>
<dbReference type="Proteomes" id="UP000789759">
    <property type="component" value="Unassembled WGS sequence"/>
</dbReference>
<reference evidence="1" key="1">
    <citation type="submission" date="2021-06" db="EMBL/GenBank/DDBJ databases">
        <authorList>
            <person name="Kallberg Y."/>
            <person name="Tangrot J."/>
            <person name="Rosling A."/>
        </authorList>
    </citation>
    <scope>NUCLEOTIDE SEQUENCE</scope>
    <source>
        <strain evidence="1">FL966</strain>
    </source>
</reference>